<dbReference type="EMBL" id="JAAVJB010000029">
    <property type="protein sequence ID" value="NJP65899.1"/>
    <property type="molecule type" value="Genomic_DNA"/>
</dbReference>
<keyword evidence="3" id="KW-1185">Reference proteome</keyword>
<comment type="caution">
    <text evidence="2">The sequence shown here is derived from an EMBL/GenBank/DDBJ whole genome shotgun (WGS) entry which is preliminary data.</text>
</comment>
<reference evidence="2 3" key="1">
    <citation type="submission" date="2020-03" db="EMBL/GenBank/DDBJ databases">
        <title>Draft genome of Streptomyces sp. ventii, isolated from the Axial Seamount in the Pacific Ocean, and resequencing of the two type strains Streptomyces lonarensis strain NCL 716 and Streptomyces bohaiensis strain 11A07.</title>
        <authorList>
            <person name="Loughran R.M."/>
            <person name="Pfannmuller K.M."/>
            <person name="Wasson B.J."/>
            <person name="Deadmond M.C."/>
            <person name="Paddock B.E."/>
            <person name="Koyack M.J."/>
            <person name="Gallegos D.A."/>
            <person name="Mitchell E.A."/>
            <person name="Ushijima B."/>
            <person name="Saw J.H."/>
            <person name="Mcphail K.L."/>
            <person name="Videau P."/>
        </authorList>
    </citation>
    <scope>NUCLEOTIDE SEQUENCE [LARGE SCALE GENOMIC DNA]</scope>
    <source>
        <strain evidence="3">5675061</strain>
    </source>
</reference>
<feature type="domain" description="DUF7919" evidence="1">
    <location>
        <begin position="2"/>
        <end position="121"/>
    </location>
</feature>
<accession>A0ABX1AJ73</accession>
<dbReference type="RefSeq" id="WP_167932426.1">
    <property type="nucleotide sequence ID" value="NZ_JAAVJB010000029.1"/>
</dbReference>
<organism evidence="2 3">
    <name type="scientific">Streptomyces spiramenti</name>
    <dbReference type="NCBI Taxonomy" id="2720606"/>
    <lineage>
        <taxon>Bacteria</taxon>
        <taxon>Bacillati</taxon>
        <taxon>Actinomycetota</taxon>
        <taxon>Actinomycetes</taxon>
        <taxon>Kitasatosporales</taxon>
        <taxon>Streptomycetaceae</taxon>
        <taxon>Streptomyces</taxon>
    </lineage>
</organism>
<gene>
    <name evidence="2" type="ORF">HCJ92_06225</name>
</gene>
<evidence type="ECO:0000313" key="3">
    <source>
        <dbReference type="Proteomes" id="UP000746503"/>
    </source>
</evidence>
<proteinExistence type="predicted"/>
<sequence>MTHYEDLTPYEYDEDPLPGGVNIGWLSKRHPYRHGRTPEGLVAALAHLAKDSKNRYRGYHHCELCPGFEEAERSARRDGLLLGNAEIHVPGESGVTYVAPTLIVHYVEAHEYLPPNAFTDSALKAKRVKTFQQRDLRADT</sequence>
<evidence type="ECO:0000259" key="1">
    <source>
        <dbReference type="Pfam" id="PF25535"/>
    </source>
</evidence>
<protein>
    <recommendedName>
        <fullName evidence="1">DUF7919 domain-containing protein</fullName>
    </recommendedName>
</protein>
<evidence type="ECO:0000313" key="2">
    <source>
        <dbReference type="EMBL" id="NJP65899.1"/>
    </source>
</evidence>
<dbReference type="InterPro" id="IPR057679">
    <property type="entry name" value="DUF7919"/>
</dbReference>
<dbReference type="Pfam" id="PF25535">
    <property type="entry name" value="DUF7919"/>
    <property type="match status" value="1"/>
</dbReference>
<dbReference type="Proteomes" id="UP000746503">
    <property type="component" value="Unassembled WGS sequence"/>
</dbReference>
<name>A0ABX1AJ73_9ACTN</name>